<accession>A0ABR3Q1S6</accession>
<name>A0ABR3Q1S6_9TREE</name>
<dbReference type="RefSeq" id="XP_069208618.1">
    <property type="nucleotide sequence ID" value="XM_069353976.1"/>
</dbReference>
<dbReference type="EMBL" id="JBBXJM010000004">
    <property type="protein sequence ID" value="KAL1408674.1"/>
    <property type="molecule type" value="Genomic_DNA"/>
</dbReference>
<proteinExistence type="predicted"/>
<comment type="caution">
    <text evidence="2">The sequence shown here is derived from an EMBL/GenBank/DDBJ whole genome shotgun (WGS) entry which is preliminary data.</text>
</comment>
<feature type="compositionally biased region" description="Low complexity" evidence="1">
    <location>
        <begin position="29"/>
        <end position="57"/>
    </location>
</feature>
<protein>
    <submittedName>
        <fullName evidence="2">Uncharacterized protein</fullName>
    </submittedName>
</protein>
<evidence type="ECO:0000313" key="2">
    <source>
        <dbReference type="EMBL" id="KAL1408674.1"/>
    </source>
</evidence>
<gene>
    <name evidence="2" type="ORF">Q8F55_005487</name>
</gene>
<dbReference type="Proteomes" id="UP001565368">
    <property type="component" value="Unassembled WGS sequence"/>
</dbReference>
<keyword evidence="3" id="KW-1185">Reference proteome</keyword>
<evidence type="ECO:0000313" key="3">
    <source>
        <dbReference type="Proteomes" id="UP001565368"/>
    </source>
</evidence>
<organism evidence="2 3">
    <name type="scientific">Vanrija albida</name>
    <dbReference type="NCBI Taxonomy" id="181172"/>
    <lineage>
        <taxon>Eukaryota</taxon>
        <taxon>Fungi</taxon>
        <taxon>Dikarya</taxon>
        <taxon>Basidiomycota</taxon>
        <taxon>Agaricomycotina</taxon>
        <taxon>Tremellomycetes</taxon>
        <taxon>Trichosporonales</taxon>
        <taxon>Trichosporonaceae</taxon>
        <taxon>Vanrija</taxon>
    </lineage>
</organism>
<evidence type="ECO:0000256" key="1">
    <source>
        <dbReference type="SAM" id="MobiDB-lite"/>
    </source>
</evidence>
<reference evidence="2 3" key="1">
    <citation type="submission" date="2023-08" db="EMBL/GenBank/DDBJ databases">
        <title>Annotated Genome Sequence of Vanrija albida AlHP1.</title>
        <authorList>
            <person name="Herzog R."/>
        </authorList>
    </citation>
    <scope>NUCLEOTIDE SEQUENCE [LARGE SCALE GENOMIC DNA]</scope>
    <source>
        <strain evidence="2 3">AlHP1</strain>
    </source>
</reference>
<sequence>MLLQAPPPRKTRLGVKRCATCQEREARRLSASSGRSSRGHSSVDSRATTESTTSSRSQDTDETAVESGTAPGHGPRGERAVESRWRRAGTIILHDIPAFASALIVVMTCGGVNPSRLAL</sequence>
<dbReference type="GeneID" id="95986530"/>
<feature type="region of interest" description="Disordered" evidence="1">
    <location>
        <begin position="1"/>
        <end position="82"/>
    </location>
</feature>